<sequence length="83" mass="9226">MVLNLTGQRPRAAKPTMAPTSEYPEHSAETIDVNALESRINQLPDIDAARVVELHNRIMASEYEFNSQSLAHKLIGLESILDP</sequence>
<protein>
    <recommendedName>
        <fullName evidence="2">Anti-sigma-28 factor FlgM C-terminal domain-containing protein</fullName>
    </recommendedName>
</protein>
<dbReference type="Pfam" id="PF04316">
    <property type="entry name" value="FlgM"/>
    <property type="match status" value="1"/>
</dbReference>
<gene>
    <name evidence="3" type="ORF">CNF02_01395</name>
</gene>
<name>A0A2A5WGE4_9GAMM</name>
<feature type="domain" description="Anti-sigma-28 factor FlgM C-terminal" evidence="2">
    <location>
        <begin position="28"/>
        <end position="75"/>
    </location>
</feature>
<comment type="caution">
    <text evidence="3">The sequence shown here is derived from an EMBL/GenBank/DDBJ whole genome shotgun (WGS) entry which is preliminary data.</text>
</comment>
<evidence type="ECO:0000313" key="4">
    <source>
        <dbReference type="Proteomes" id="UP000219329"/>
    </source>
</evidence>
<dbReference type="Proteomes" id="UP000219329">
    <property type="component" value="Unassembled WGS sequence"/>
</dbReference>
<evidence type="ECO:0000256" key="1">
    <source>
        <dbReference type="SAM" id="MobiDB-lite"/>
    </source>
</evidence>
<dbReference type="AlphaFoldDB" id="A0A2A5WGE4"/>
<proteinExistence type="predicted"/>
<dbReference type="SUPFAM" id="SSF101498">
    <property type="entry name" value="Anti-sigma factor FlgM"/>
    <property type="match status" value="1"/>
</dbReference>
<dbReference type="InterPro" id="IPR031316">
    <property type="entry name" value="FlgM_C"/>
</dbReference>
<dbReference type="EMBL" id="NTJZ01000001">
    <property type="protein sequence ID" value="PDH35393.1"/>
    <property type="molecule type" value="Genomic_DNA"/>
</dbReference>
<evidence type="ECO:0000259" key="2">
    <source>
        <dbReference type="Pfam" id="PF04316"/>
    </source>
</evidence>
<dbReference type="InterPro" id="IPR035890">
    <property type="entry name" value="Anti-sigma-28_factor_FlgM_sf"/>
</dbReference>
<organism evidence="3 4">
    <name type="scientific">OM182 bacterium MED-G28</name>
    <dbReference type="NCBI Taxonomy" id="1986256"/>
    <lineage>
        <taxon>Bacteria</taxon>
        <taxon>Pseudomonadati</taxon>
        <taxon>Pseudomonadota</taxon>
        <taxon>Gammaproteobacteria</taxon>
        <taxon>OMG group</taxon>
        <taxon>OM182 clade</taxon>
    </lineage>
</organism>
<reference evidence="3 4" key="1">
    <citation type="submission" date="2017-08" db="EMBL/GenBank/DDBJ databases">
        <title>Fine stratification of microbial communities through a metagenomic profile of the photic zone.</title>
        <authorList>
            <person name="Haro-Moreno J.M."/>
            <person name="Lopez-Perez M."/>
            <person name="De La Torre J."/>
            <person name="Picazo A."/>
            <person name="Camacho A."/>
            <person name="Rodriguez-Valera F."/>
        </authorList>
    </citation>
    <scope>NUCLEOTIDE SEQUENCE [LARGE SCALE GENOMIC DNA]</scope>
    <source>
        <strain evidence="3">MED-G28</strain>
    </source>
</reference>
<evidence type="ECO:0000313" key="3">
    <source>
        <dbReference type="EMBL" id="PDH35393.1"/>
    </source>
</evidence>
<accession>A0A2A5WGE4</accession>
<feature type="region of interest" description="Disordered" evidence="1">
    <location>
        <begin position="1"/>
        <end position="26"/>
    </location>
</feature>